<dbReference type="InterPro" id="IPR039437">
    <property type="entry name" value="FrzH/put_lumazine-bd"/>
</dbReference>
<dbReference type="Gene3D" id="3.10.450.50">
    <property type="match status" value="1"/>
</dbReference>
<protein>
    <recommendedName>
        <fullName evidence="3">Lumazine-binding protein</fullName>
    </recommendedName>
</protein>
<organism evidence="1 2">
    <name type="scientific">Herpetosiphon gulosus</name>
    <dbReference type="NCBI Taxonomy" id="1973496"/>
    <lineage>
        <taxon>Bacteria</taxon>
        <taxon>Bacillati</taxon>
        <taxon>Chloroflexota</taxon>
        <taxon>Chloroflexia</taxon>
        <taxon>Herpetosiphonales</taxon>
        <taxon>Herpetosiphonaceae</taxon>
        <taxon>Herpetosiphon</taxon>
    </lineage>
</organism>
<gene>
    <name evidence="1" type="ORF">Hgul01_00923</name>
</gene>
<proteinExistence type="predicted"/>
<keyword evidence="2" id="KW-1185">Reference proteome</keyword>
<reference evidence="1 2" key="1">
    <citation type="submission" date="2024-02" db="EMBL/GenBank/DDBJ databases">
        <title>Herpetosiphon gulosus NBRC 112829.</title>
        <authorList>
            <person name="Ichikawa N."/>
            <person name="Katano-Makiyama Y."/>
            <person name="Hidaka K."/>
        </authorList>
    </citation>
    <scope>NUCLEOTIDE SEQUENCE [LARGE SCALE GENOMIC DNA]</scope>
    <source>
        <strain evidence="1 2">NBRC 112829</strain>
    </source>
</reference>
<dbReference type="Proteomes" id="UP001428290">
    <property type="component" value="Unassembled WGS sequence"/>
</dbReference>
<dbReference type="InterPro" id="IPR032710">
    <property type="entry name" value="NTF2-like_dom_sf"/>
</dbReference>
<comment type="caution">
    <text evidence="1">The sequence shown here is derived from an EMBL/GenBank/DDBJ whole genome shotgun (WGS) entry which is preliminary data.</text>
</comment>
<name>A0ABP9WYL5_9CHLR</name>
<evidence type="ECO:0000313" key="2">
    <source>
        <dbReference type="Proteomes" id="UP001428290"/>
    </source>
</evidence>
<dbReference type="RefSeq" id="WP_345720778.1">
    <property type="nucleotide sequence ID" value="NZ_BAABRU010000003.1"/>
</dbReference>
<evidence type="ECO:0008006" key="3">
    <source>
        <dbReference type="Google" id="ProtNLM"/>
    </source>
</evidence>
<dbReference type="SUPFAM" id="SSF54427">
    <property type="entry name" value="NTF2-like"/>
    <property type="match status" value="1"/>
</dbReference>
<evidence type="ECO:0000313" key="1">
    <source>
        <dbReference type="EMBL" id="GAA5527141.1"/>
    </source>
</evidence>
<dbReference type="Pfam" id="PF12893">
    <property type="entry name" value="Lumazine_bd_2"/>
    <property type="match status" value="1"/>
</dbReference>
<accession>A0ABP9WYL5</accession>
<dbReference type="EMBL" id="BAABRU010000003">
    <property type="protein sequence ID" value="GAA5527141.1"/>
    <property type="molecule type" value="Genomic_DNA"/>
</dbReference>
<sequence>MHHSSSIDDIAAIQQAALDYLESQHNLDPAQMQRSIHPRMVKRTFWTHRGTGKQYLREASAEEMILLAESYNRAGDKFPATPRKTVEILDVQASVASVKLTADEWIDYMHLVKINDQWTVVNVLWAYHDQDLHR</sequence>